<dbReference type="GO" id="GO:0005524">
    <property type="term" value="F:ATP binding"/>
    <property type="evidence" value="ECO:0007669"/>
    <property type="project" value="UniProtKB-UniRule"/>
</dbReference>
<organism evidence="17 18">
    <name type="scientific">Marinisporobacter balticus</name>
    <dbReference type="NCBI Taxonomy" id="2018667"/>
    <lineage>
        <taxon>Bacteria</taxon>
        <taxon>Bacillati</taxon>
        <taxon>Bacillota</taxon>
        <taxon>Clostridia</taxon>
        <taxon>Peptostreptococcales</taxon>
        <taxon>Thermotaleaceae</taxon>
        <taxon>Marinisporobacter</taxon>
    </lineage>
</organism>
<evidence type="ECO:0000313" key="18">
    <source>
        <dbReference type="Proteomes" id="UP000294919"/>
    </source>
</evidence>
<dbReference type="InterPro" id="IPR014140">
    <property type="entry name" value="DNA_helicase_suAddB"/>
</dbReference>
<evidence type="ECO:0000256" key="11">
    <source>
        <dbReference type="ARBA" id="ARBA00023014"/>
    </source>
</evidence>
<dbReference type="InterPro" id="IPR027417">
    <property type="entry name" value="P-loop_NTPase"/>
</dbReference>
<dbReference type="GO" id="GO:0004386">
    <property type="term" value="F:helicase activity"/>
    <property type="evidence" value="ECO:0007669"/>
    <property type="project" value="UniProtKB-KW"/>
</dbReference>
<comment type="similarity">
    <text evidence="14">Belongs to the helicase family. AddB/RexB type 1 subfamily.</text>
</comment>
<evidence type="ECO:0000256" key="6">
    <source>
        <dbReference type="ARBA" id="ARBA00022801"/>
    </source>
</evidence>
<keyword evidence="4 14" id="KW-0547">Nucleotide-binding</keyword>
<comment type="function">
    <text evidence="14">The heterodimer acts as both an ATP-dependent DNA helicase and an ATP-dependent, dual-direction single-stranded exonuclease. Recognizes the chi site generating a DNA molecule suitable for the initiation of homologous recombination. The AddB subunit has 5' -&gt; 3' nuclease activity but not helicase activity.</text>
</comment>
<keyword evidence="11 14" id="KW-0411">Iron-sulfur</keyword>
<feature type="binding site" evidence="14">
    <location>
        <position position="1095"/>
    </location>
    <ligand>
        <name>[4Fe-4S] cluster</name>
        <dbReference type="ChEBI" id="CHEBI:49883"/>
    </ligand>
</feature>
<evidence type="ECO:0000256" key="14">
    <source>
        <dbReference type="HAMAP-Rule" id="MF_01452"/>
    </source>
</evidence>
<dbReference type="HAMAP" id="MF_01452">
    <property type="entry name" value="AddB_type1"/>
    <property type="match status" value="1"/>
</dbReference>
<keyword evidence="8 14" id="KW-0269">Exonuclease</keyword>
<keyword evidence="18" id="KW-1185">Reference proteome</keyword>
<dbReference type="NCBIfam" id="TIGR02773">
    <property type="entry name" value="addB_Gpos"/>
    <property type="match status" value="1"/>
</dbReference>
<feature type="binding site" evidence="14">
    <location>
        <position position="1086"/>
    </location>
    <ligand>
        <name>[4Fe-4S] cluster</name>
        <dbReference type="ChEBI" id="CHEBI:49883"/>
    </ligand>
</feature>
<keyword evidence="13 14" id="KW-0234">DNA repair</keyword>
<evidence type="ECO:0000256" key="12">
    <source>
        <dbReference type="ARBA" id="ARBA00023125"/>
    </source>
</evidence>
<comment type="caution">
    <text evidence="17">The sequence shown here is derived from an EMBL/GenBank/DDBJ whole genome shotgun (WGS) entry which is preliminary data.</text>
</comment>
<keyword evidence="5 14" id="KW-0227">DNA damage</keyword>
<comment type="cofactor">
    <cofactor evidence="14">
        <name>[4Fe-4S] cluster</name>
        <dbReference type="ChEBI" id="CHEBI:49883"/>
    </cofactor>
    <text evidence="14">Binds 1 [4Fe-4S] cluster.</text>
</comment>
<feature type="domain" description="PD-(D/E)XK endonuclease-like" evidence="15">
    <location>
        <begin position="758"/>
        <end position="1096"/>
    </location>
</feature>
<evidence type="ECO:0000256" key="7">
    <source>
        <dbReference type="ARBA" id="ARBA00022806"/>
    </source>
</evidence>
<dbReference type="GO" id="GO:0003690">
    <property type="term" value="F:double-stranded DNA binding"/>
    <property type="evidence" value="ECO:0007669"/>
    <property type="project" value="UniProtKB-UniRule"/>
</dbReference>
<evidence type="ECO:0000256" key="1">
    <source>
        <dbReference type="ARBA" id="ARBA00022485"/>
    </source>
</evidence>
<sequence>MGIRYIFGRAGMGKTHSVLEEIKKSLEDTDHNRLILIVPEQFTLQAERDLIEKLDLPGIMDVEVLSFTRLAHKVLNEVGGITRIHINEQGKNMVLRKIIDEAEKDLSIYKKASQQDGFVSMFNELLCELKQHDVLPIDLLNTLDEIEKDGILYHKLKDIAHIYEQFETYLKGRYIDTEDYLNLLIEKMQDAEFLKDAEIWIDGFQSFTPQTYHIIEKIMTMAKQMTITFTMEFSAKSKDGDLFKISELTYQNINDITLKYGLPAEIIDLDKNKIEIQTKSSAIYHIEQEFYAYPYNKSDKELINMNIFAGLSLYTEIENVASKVVSFVRDKGYRWNDIAVVCNDLDHYGPMIKRVFEEYDIPYFLDQKRNIMHNPIIELILSALAAVYRGYKYEDVFRFFKTGFSGIADDSYEKLENYVLQYGVQGNKWKEPFAWGEEKNIDGLNQSREKFIEPMKKLEKKIKGKKTVGDITKGLYAYLQDIEVHEKLEKWIDVLREMGQYEYVNENTQIWNIVMEVFDQMVEIIGEQKITLKEYIRVLESGFSSLEVGIIPTTIDQVLVGNMQRSKSHDIKALFVVGVNDGILPSGKDDDGILSDEERISMKEKDITLGYDSQRKAYEEKFIIYTTFTKPSEYLWISYAMADQEGKAMRPSILIDRFKKIFTKLSIKSDVIHSMDQQKQLISTPKSTFKYLVENIRANVDGKTIEGLWWDVYSWYYQNEAWKQKREAVIEGFFHDNQVEYIESSNAKKLYDTPIKSSVSRLEQFVNCPFAHFVKYGLKPKERKMFEVKAPDIGDIFHQSMEKFTNKLKDENLNWRKLEKNQCDRMMEDVIEQIIPNYGNGVMLSTSRYKYLVTRLKRISKRAVWILTEHIRESGFEPMGYEVAFGMDQMYPPMEIELADGEKIYLEGRIDRVDLLEDGDDEYVKIIDYKSGNKEFRLSDVYYGLQLQLMIYLDAILKRKEDIPRKEKKPAGIFYFKIDDPMIKTEEKAIAFIEKEIRRKLKMKGLVLKDVNIVRQMDKDIEGYSDIIPVGLNKLGEFYSKSSAVDETTFMDLIKHVRKLVKEISYEMLKGNIQIAPCKNGKQAACDYCPYRSICQFDNLLEKNEYNNMKKLSDQEVIERIKDKENFSK</sequence>
<evidence type="ECO:0000256" key="8">
    <source>
        <dbReference type="ARBA" id="ARBA00022839"/>
    </source>
</evidence>
<keyword evidence="10 14" id="KW-0408">Iron</keyword>
<name>A0A4R2KF67_9FIRM</name>
<evidence type="ECO:0000313" key="17">
    <source>
        <dbReference type="EMBL" id="TCO68996.1"/>
    </source>
</evidence>
<evidence type="ECO:0000259" key="15">
    <source>
        <dbReference type="Pfam" id="PF12705"/>
    </source>
</evidence>
<evidence type="ECO:0000256" key="10">
    <source>
        <dbReference type="ARBA" id="ARBA00023004"/>
    </source>
</evidence>
<feature type="domain" description="ATP-dependent helicase/deoxyribonuclease subunit B N-terminal" evidence="16">
    <location>
        <begin position="5"/>
        <end position="287"/>
    </location>
</feature>
<dbReference type="AlphaFoldDB" id="A0A4R2KF67"/>
<proteinExistence type="inferred from homology"/>
<dbReference type="RefSeq" id="WP_132247876.1">
    <property type="nucleotide sequence ID" value="NZ_SLWV01000036.1"/>
</dbReference>
<accession>A0A4R2KF67</accession>
<keyword evidence="3 14" id="KW-0479">Metal-binding</keyword>
<dbReference type="GO" id="GO:0046872">
    <property type="term" value="F:metal ion binding"/>
    <property type="evidence" value="ECO:0007669"/>
    <property type="project" value="UniProtKB-KW"/>
</dbReference>
<dbReference type="SUPFAM" id="SSF52980">
    <property type="entry name" value="Restriction endonuclease-like"/>
    <property type="match status" value="1"/>
</dbReference>
<dbReference type="InterPro" id="IPR011335">
    <property type="entry name" value="Restrct_endonuc-II-like"/>
</dbReference>
<dbReference type="Pfam" id="PF12705">
    <property type="entry name" value="PDDEXK_1"/>
    <property type="match status" value="1"/>
</dbReference>
<dbReference type="Gene3D" id="3.90.320.10">
    <property type="match status" value="1"/>
</dbReference>
<comment type="cofactor">
    <cofactor evidence="14">
        <name>Mg(2+)</name>
        <dbReference type="ChEBI" id="CHEBI:18420"/>
    </cofactor>
</comment>
<dbReference type="SUPFAM" id="SSF52540">
    <property type="entry name" value="P-loop containing nucleoside triphosphate hydrolases"/>
    <property type="match status" value="2"/>
</dbReference>
<keyword evidence="1 14" id="KW-0004">4Fe-4S</keyword>
<evidence type="ECO:0000256" key="9">
    <source>
        <dbReference type="ARBA" id="ARBA00022840"/>
    </source>
</evidence>
<reference evidence="17 18" key="1">
    <citation type="submission" date="2019-03" db="EMBL/GenBank/DDBJ databases">
        <title>Genomic Encyclopedia of Type Strains, Phase IV (KMG-IV): sequencing the most valuable type-strain genomes for metagenomic binning, comparative biology and taxonomic classification.</title>
        <authorList>
            <person name="Goeker M."/>
        </authorList>
    </citation>
    <scope>NUCLEOTIDE SEQUENCE [LARGE SCALE GENOMIC DNA]</scope>
    <source>
        <strain evidence="17 18">DSM 102940</strain>
    </source>
</reference>
<evidence type="ECO:0000259" key="16">
    <source>
        <dbReference type="Pfam" id="PF21445"/>
    </source>
</evidence>
<dbReference type="PANTHER" id="PTHR30591:SF1">
    <property type="entry name" value="RECBCD ENZYME SUBUNIT RECC"/>
    <property type="match status" value="1"/>
</dbReference>
<dbReference type="Pfam" id="PF21445">
    <property type="entry name" value="ADDB_N"/>
    <property type="match status" value="1"/>
</dbReference>
<protein>
    <recommendedName>
        <fullName evidence="14">ATP-dependent helicase/deoxyribonuclease subunit B</fullName>
        <ecNumber evidence="14">3.1.-.-</ecNumber>
    </recommendedName>
    <alternativeName>
        <fullName evidence="14">ATP-dependent helicase/nuclease subunit AddB</fullName>
    </alternativeName>
</protein>
<keyword evidence="7 14" id="KW-0347">Helicase</keyword>
<dbReference type="PANTHER" id="PTHR30591">
    <property type="entry name" value="RECBCD ENZYME SUBUNIT RECC"/>
    <property type="match status" value="1"/>
</dbReference>
<evidence type="ECO:0000256" key="3">
    <source>
        <dbReference type="ARBA" id="ARBA00022723"/>
    </source>
</evidence>
<dbReference type="InterPro" id="IPR049035">
    <property type="entry name" value="ADDB_N"/>
</dbReference>
<keyword evidence="12 14" id="KW-0238">DNA-binding</keyword>
<dbReference type="EMBL" id="SLWV01000036">
    <property type="protein sequence ID" value="TCO68996.1"/>
    <property type="molecule type" value="Genomic_DNA"/>
</dbReference>
<evidence type="ECO:0000256" key="4">
    <source>
        <dbReference type="ARBA" id="ARBA00022741"/>
    </source>
</evidence>
<comment type="miscellaneous">
    <text evidence="14">Despite having conserved helicase domains, this subunit does not have helicase activity.</text>
</comment>
<dbReference type="GO" id="GO:0051539">
    <property type="term" value="F:4 iron, 4 sulfur cluster binding"/>
    <property type="evidence" value="ECO:0007669"/>
    <property type="project" value="UniProtKB-KW"/>
</dbReference>
<dbReference type="Proteomes" id="UP000294919">
    <property type="component" value="Unassembled WGS sequence"/>
</dbReference>
<dbReference type="GO" id="GO:0000724">
    <property type="term" value="P:double-strand break repair via homologous recombination"/>
    <property type="evidence" value="ECO:0007669"/>
    <property type="project" value="UniProtKB-UniRule"/>
</dbReference>
<keyword evidence="6 14" id="KW-0378">Hydrolase</keyword>
<keyword evidence="9 14" id="KW-0067">ATP-binding</keyword>
<dbReference type="GO" id="GO:0008409">
    <property type="term" value="F:5'-3' exonuclease activity"/>
    <property type="evidence" value="ECO:0007669"/>
    <property type="project" value="UniProtKB-UniRule"/>
</dbReference>
<dbReference type="EC" id="3.1.-.-" evidence="14"/>
<evidence type="ECO:0000256" key="13">
    <source>
        <dbReference type="ARBA" id="ARBA00023204"/>
    </source>
</evidence>
<evidence type="ECO:0000256" key="5">
    <source>
        <dbReference type="ARBA" id="ARBA00022763"/>
    </source>
</evidence>
<keyword evidence="2 14" id="KW-0540">Nuclease</keyword>
<feature type="binding site" evidence="14">
    <location>
        <position position="1089"/>
    </location>
    <ligand>
        <name>[4Fe-4S] cluster</name>
        <dbReference type="ChEBI" id="CHEBI:49883"/>
    </ligand>
</feature>
<feature type="binding site" evidence="14">
    <location>
        <position position="768"/>
    </location>
    <ligand>
        <name>[4Fe-4S] cluster</name>
        <dbReference type="ChEBI" id="CHEBI:49883"/>
    </ligand>
</feature>
<dbReference type="InterPro" id="IPR011604">
    <property type="entry name" value="PDDEXK-like_dom_sf"/>
</dbReference>
<evidence type="ECO:0000256" key="2">
    <source>
        <dbReference type="ARBA" id="ARBA00022722"/>
    </source>
</evidence>
<comment type="subunit">
    <text evidence="14">Heterodimer of AddA and AddB.</text>
</comment>
<gene>
    <name evidence="14" type="primary">addB</name>
    <name evidence="17" type="ORF">EV214_13622</name>
</gene>
<dbReference type="InterPro" id="IPR038726">
    <property type="entry name" value="PDDEXK_AddAB-type"/>
</dbReference>
<dbReference type="Gene3D" id="6.10.140.1030">
    <property type="match status" value="1"/>
</dbReference>
<dbReference type="Gene3D" id="3.40.50.300">
    <property type="entry name" value="P-loop containing nucleotide triphosphate hydrolases"/>
    <property type="match status" value="4"/>
</dbReference>
<dbReference type="OrthoDB" id="9758506at2"/>